<dbReference type="SUPFAM" id="SSF54277">
    <property type="entry name" value="CAD &amp; PB1 domains"/>
    <property type="match status" value="1"/>
</dbReference>
<keyword evidence="8 10" id="KW-0539">Nucleus</keyword>
<evidence type="ECO:0000256" key="6">
    <source>
        <dbReference type="ARBA" id="ARBA00023015"/>
    </source>
</evidence>
<accession>A0A3L6FKT0</accession>
<dbReference type="InterPro" id="IPR033389">
    <property type="entry name" value="AUX/IAA_dom"/>
</dbReference>
<organism evidence="12 13">
    <name type="scientific">Zea mays</name>
    <name type="common">Maize</name>
    <dbReference type="NCBI Taxonomy" id="4577"/>
    <lineage>
        <taxon>Eukaryota</taxon>
        <taxon>Viridiplantae</taxon>
        <taxon>Streptophyta</taxon>
        <taxon>Embryophyta</taxon>
        <taxon>Tracheophyta</taxon>
        <taxon>Spermatophyta</taxon>
        <taxon>Magnoliopsida</taxon>
        <taxon>Liliopsida</taxon>
        <taxon>Poales</taxon>
        <taxon>Poaceae</taxon>
        <taxon>PACMAD clade</taxon>
        <taxon>Panicoideae</taxon>
        <taxon>Andropogonodae</taxon>
        <taxon>Andropogoneae</taxon>
        <taxon>Tripsacinae</taxon>
        <taxon>Zea</taxon>
    </lineage>
</organism>
<dbReference type="GO" id="GO:0005634">
    <property type="term" value="C:nucleus"/>
    <property type="evidence" value="ECO:0007669"/>
    <property type="project" value="UniProtKB-SubCell"/>
</dbReference>
<dbReference type="InterPro" id="IPR003311">
    <property type="entry name" value="AUX_IAA"/>
</dbReference>
<comment type="caution">
    <text evidence="12">The sequence shown here is derived from an EMBL/GenBank/DDBJ whole genome shotgun (WGS) entry which is preliminary data.</text>
</comment>
<dbReference type="PROSITE" id="PS51745">
    <property type="entry name" value="PB1"/>
    <property type="match status" value="1"/>
</dbReference>
<dbReference type="GO" id="GO:0006355">
    <property type="term" value="P:regulation of DNA-templated transcription"/>
    <property type="evidence" value="ECO:0007669"/>
    <property type="project" value="InterPro"/>
</dbReference>
<dbReference type="EMBL" id="NCVQ01000004">
    <property type="protein sequence ID" value="PWZ33816.1"/>
    <property type="molecule type" value="Genomic_DNA"/>
</dbReference>
<comment type="subcellular location">
    <subcellularLocation>
        <location evidence="2 10">Nucleus</location>
    </subcellularLocation>
</comment>
<keyword evidence="7 10" id="KW-0804">Transcription</keyword>
<evidence type="ECO:0000256" key="9">
    <source>
        <dbReference type="ARBA" id="ARBA00023294"/>
    </source>
</evidence>
<dbReference type="Proteomes" id="UP000251960">
    <property type="component" value="Chromosome 3"/>
</dbReference>
<dbReference type="Pfam" id="PF02309">
    <property type="entry name" value="AUX_IAA"/>
    <property type="match status" value="1"/>
</dbReference>
<dbReference type="GO" id="GO:0009734">
    <property type="term" value="P:auxin-activated signaling pathway"/>
    <property type="evidence" value="ECO:0007669"/>
    <property type="project" value="UniProtKB-UniRule"/>
</dbReference>
<evidence type="ECO:0000256" key="7">
    <source>
        <dbReference type="ARBA" id="ARBA00023163"/>
    </source>
</evidence>
<comment type="subunit">
    <text evidence="4 10">Homodimers and heterodimers.</text>
</comment>
<comment type="function">
    <text evidence="1 10">Aux/IAA proteins are short-lived transcriptional factors that function as repressors of early auxin response genes at low auxin concentrations.</text>
</comment>
<dbReference type="InterPro" id="IPR053793">
    <property type="entry name" value="PB1-like"/>
</dbReference>
<proteinExistence type="inferred from homology"/>
<dbReference type="PANTHER" id="PTHR31734">
    <property type="entry name" value="AUXIN-RESPONSIVE PROTEIN IAA17"/>
    <property type="match status" value="1"/>
</dbReference>
<feature type="domain" description="PB1" evidence="11">
    <location>
        <begin position="47"/>
        <end position="157"/>
    </location>
</feature>
<dbReference type="Gene3D" id="3.10.20.90">
    <property type="entry name" value="Phosphatidylinositol 3-kinase Catalytic Subunit, Chain A, domain 1"/>
    <property type="match status" value="1"/>
</dbReference>
<dbReference type="AlphaFoldDB" id="A0A3L6FKT0"/>
<name>A0A3L6FKT0_MAIZE</name>
<comment type="similarity">
    <text evidence="3 10">Belongs to the Aux/IAA family.</text>
</comment>
<evidence type="ECO:0000313" key="12">
    <source>
        <dbReference type="EMBL" id="PWZ33816.1"/>
    </source>
</evidence>
<keyword evidence="6 10" id="KW-0805">Transcription regulation</keyword>
<protein>
    <recommendedName>
        <fullName evidence="10">Auxin-responsive protein</fullName>
    </recommendedName>
</protein>
<evidence type="ECO:0000256" key="1">
    <source>
        <dbReference type="ARBA" id="ARBA00002159"/>
    </source>
</evidence>
<reference evidence="12 13" key="1">
    <citation type="journal article" date="2018" name="Nat. Genet.">
        <title>Extensive intraspecific gene order and gene structural variations between Mo17 and other maize genomes.</title>
        <authorList>
            <person name="Sun S."/>
            <person name="Zhou Y."/>
            <person name="Chen J."/>
            <person name="Shi J."/>
            <person name="Zhao H."/>
            <person name="Zhao H."/>
            <person name="Song W."/>
            <person name="Zhang M."/>
            <person name="Cui Y."/>
            <person name="Dong X."/>
            <person name="Liu H."/>
            <person name="Ma X."/>
            <person name="Jiao Y."/>
            <person name="Wang B."/>
            <person name="Wei X."/>
            <person name="Stein J.C."/>
            <person name="Glaubitz J.C."/>
            <person name="Lu F."/>
            <person name="Yu G."/>
            <person name="Liang C."/>
            <person name="Fengler K."/>
            <person name="Li B."/>
            <person name="Rafalski A."/>
            <person name="Schnable P.S."/>
            <person name="Ware D.H."/>
            <person name="Buckler E.S."/>
            <person name="Lai J."/>
        </authorList>
    </citation>
    <scope>NUCLEOTIDE SEQUENCE [LARGE SCALE GENOMIC DNA]</scope>
    <source>
        <strain evidence="13">cv. Missouri 17</strain>
        <tissue evidence="12">Seedling</tissue>
    </source>
</reference>
<evidence type="ECO:0000256" key="4">
    <source>
        <dbReference type="ARBA" id="ARBA00011726"/>
    </source>
</evidence>
<evidence type="ECO:0000256" key="3">
    <source>
        <dbReference type="ARBA" id="ARBA00006728"/>
    </source>
</evidence>
<evidence type="ECO:0000313" key="13">
    <source>
        <dbReference type="Proteomes" id="UP000251960"/>
    </source>
</evidence>
<dbReference type="PANTHER" id="PTHR31734:SF16">
    <property type="entry name" value="AUXIN-RESPONSIVE PROTEIN IAA5"/>
    <property type="match status" value="1"/>
</dbReference>
<keyword evidence="5 10" id="KW-0678">Repressor</keyword>
<evidence type="ECO:0000256" key="8">
    <source>
        <dbReference type="ARBA" id="ARBA00023242"/>
    </source>
</evidence>
<evidence type="ECO:0000256" key="10">
    <source>
        <dbReference type="RuleBase" id="RU004549"/>
    </source>
</evidence>
<evidence type="ECO:0000256" key="2">
    <source>
        <dbReference type="ARBA" id="ARBA00004123"/>
    </source>
</evidence>
<evidence type="ECO:0000256" key="5">
    <source>
        <dbReference type="ARBA" id="ARBA00022491"/>
    </source>
</evidence>
<evidence type="ECO:0000259" key="11">
    <source>
        <dbReference type="PROSITE" id="PS51745"/>
    </source>
</evidence>
<sequence length="196" mass="21843">MQCALDPCRAQVVGWPPVRNYRKNTLAAATASRSKAPTEEAASGAGPMYVKVSMDGAPYLRKVDIKMYSSYEDLSLALEKMFSCFIAGQSGLHKSSSKDRLTNGSKVDALKDQEYVLTYEDKDADWMLVGDLPWDDNYLCDANRSGELPNNLYLLVAQFFLVEVWALDTMVVNSLEKGVLFPFFFGRRSGLEPESP</sequence>
<keyword evidence="9 10" id="KW-0927">Auxin signaling pathway</keyword>
<gene>
    <name evidence="12" type="ORF">Zm00014a_044488</name>
</gene>